<evidence type="ECO:0000313" key="3">
    <source>
        <dbReference type="EMBL" id="MBA4501460.1"/>
    </source>
</evidence>
<proteinExistence type="predicted"/>
<dbReference type="EMBL" id="JACEMT010000035">
    <property type="protein sequence ID" value="MBA4501460.1"/>
    <property type="molecule type" value="Genomic_DNA"/>
</dbReference>
<dbReference type="Gene3D" id="3.40.50.1820">
    <property type="entry name" value="alpha/beta hydrolase"/>
    <property type="match status" value="1"/>
</dbReference>
<keyword evidence="4" id="KW-1185">Reference proteome</keyword>
<protein>
    <submittedName>
        <fullName evidence="3">Alpha/beta fold hydrolase</fullName>
    </submittedName>
</protein>
<evidence type="ECO:0000256" key="1">
    <source>
        <dbReference type="ARBA" id="ARBA00022801"/>
    </source>
</evidence>
<dbReference type="InterPro" id="IPR000073">
    <property type="entry name" value="AB_hydrolase_1"/>
</dbReference>
<dbReference type="InterPro" id="IPR029058">
    <property type="entry name" value="AB_hydrolase_fold"/>
</dbReference>
<dbReference type="PANTHER" id="PTHR46118">
    <property type="entry name" value="PROTEIN ABHD11"/>
    <property type="match status" value="1"/>
</dbReference>
<dbReference type="SUPFAM" id="SSF53474">
    <property type="entry name" value="alpha/beta-Hydrolases"/>
    <property type="match status" value="1"/>
</dbReference>
<keyword evidence="1 3" id="KW-0378">Hydrolase</keyword>
<feature type="domain" description="AB hydrolase-1" evidence="2">
    <location>
        <begin position="13"/>
        <end position="239"/>
    </location>
</feature>
<name>A0A7W1WWD6_9GAMM</name>
<reference evidence="3 4" key="1">
    <citation type="submission" date="2020-07" db="EMBL/GenBank/DDBJ databases">
        <title>Bacterium isolated from marien macroalgae.</title>
        <authorList>
            <person name="Zhu K."/>
            <person name="Lu D."/>
            <person name="Du Z."/>
        </authorList>
    </citation>
    <scope>NUCLEOTIDE SEQUENCE [LARGE SCALE GENOMIC DNA]</scope>
    <source>
        <strain evidence="3 4">3-1745</strain>
    </source>
</reference>
<sequence>MLLHFQRHGQGEPLVILHGLFGTLENWGAQIKTLSERFDVVAADLRNHGRSPHAEIMSYKAMSEDLLTLLDHLQLERINLMGHSMGGKAAMQFALDHPERVKRLIVVDIAPVRYAPNHNDVIKGLNRIDLAELKSRTQADQTLSEYVDSAATRAFLLKNLYRDEHKRFAWRMNLPVLEREYANISASPEGAPYTGPVLFIKGGDSNYLLAEHQQPIQQLFPQASFKIIAGAGHLPHVEKAASFTRLVDQFLEQQT</sequence>
<dbReference type="Pfam" id="PF00561">
    <property type="entry name" value="Abhydrolase_1"/>
    <property type="match status" value="1"/>
</dbReference>
<dbReference type="GO" id="GO:0016787">
    <property type="term" value="F:hydrolase activity"/>
    <property type="evidence" value="ECO:0007669"/>
    <property type="project" value="UniProtKB-KW"/>
</dbReference>
<comment type="caution">
    <text evidence="3">The sequence shown here is derived from an EMBL/GenBank/DDBJ whole genome shotgun (WGS) entry which is preliminary data.</text>
</comment>
<dbReference type="Proteomes" id="UP000538931">
    <property type="component" value="Unassembled WGS sequence"/>
</dbReference>
<accession>A0A7W1WWD6</accession>
<evidence type="ECO:0000313" key="4">
    <source>
        <dbReference type="Proteomes" id="UP000538931"/>
    </source>
</evidence>
<dbReference type="PANTHER" id="PTHR46118:SF4">
    <property type="entry name" value="PROTEIN ABHD11"/>
    <property type="match status" value="1"/>
</dbReference>
<dbReference type="AlphaFoldDB" id="A0A7W1WWD6"/>
<evidence type="ECO:0000259" key="2">
    <source>
        <dbReference type="Pfam" id="PF00561"/>
    </source>
</evidence>
<dbReference type="RefSeq" id="WP_181737346.1">
    <property type="nucleotide sequence ID" value="NZ_JACEMT010000035.1"/>
</dbReference>
<gene>
    <name evidence="3" type="ORF">H1S06_03645</name>
</gene>
<organism evidence="3 4">
    <name type="scientific">Marinobacterium marinum</name>
    <dbReference type="NCBI Taxonomy" id="2756129"/>
    <lineage>
        <taxon>Bacteria</taxon>
        <taxon>Pseudomonadati</taxon>
        <taxon>Pseudomonadota</taxon>
        <taxon>Gammaproteobacteria</taxon>
        <taxon>Oceanospirillales</taxon>
        <taxon>Oceanospirillaceae</taxon>
        <taxon>Marinobacterium</taxon>
    </lineage>
</organism>
<dbReference type="PRINTS" id="PR00111">
    <property type="entry name" value="ABHYDROLASE"/>
</dbReference>